<dbReference type="FunFam" id="3.40.50.1380:FF:000001">
    <property type="entry name" value="Bifunctional purine biosynthesis protein PurH"/>
    <property type="match status" value="1"/>
</dbReference>
<dbReference type="SMART" id="SM00851">
    <property type="entry name" value="MGS"/>
    <property type="match status" value="1"/>
</dbReference>
<dbReference type="PIRSF" id="PIRSF000414">
    <property type="entry name" value="AICARFT_IMPCHas"/>
    <property type="match status" value="1"/>
</dbReference>
<evidence type="ECO:0000313" key="6">
    <source>
        <dbReference type="EMBL" id="PWJ95978.1"/>
    </source>
</evidence>
<dbReference type="Pfam" id="PF02142">
    <property type="entry name" value="MGS"/>
    <property type="match status" value="1"/>
</dbReference>
<dbReference type="GO" id="GO:0004643">
    <property type="term" value="F:phosphoribosylaminoimidazolecarboxamide formyltransferase activity"/>
    <property type="evidence" value="ECO:0007669"/>
    <property type="project" value="InterPro"/>
</dbReference>
<keyword evidence="3" id="KW-0378">Hydrolase</keyword>
<dbReference type="SMART" id="SM00798">
    <property type="entry name" value="AICARFT_IMPCHas"/>
    <property type="match status" value="1"/>
</dbReference>
<dbReference type="GO" id="GO:0005829">
    <property type="term" value="C:cytosol"/>
    <property type="evidence" value="ECO:0007669"/>
    <property type="project" value="TreeGrafter"/>
</dbReference>
<keyword evidence="1" id="KW-0808">Transferase</keyword>
<dbReference type="InterPro" id="IPR002695">
    <property type="entry name" value="PurH-like"/>
</dbReference>
<comment type="caution">
    <text evidence="6">The sequence shown here is derived from an EMBL/GenBank/DDBJ whole genome shotgun (WGS) entry which is preliminary data.</text>
</comment>
<keyword evidence="2" id="KW-0658">Purine biosynthesis</keyword>
<dbReference type="PANTHER" id="PTHR11692">
    <property type="entry name" value="BIFUNCTIONAL PURINE BIOSYNTHESIS PROTEIN PURH"/>
    <property type="match status" value="1"/>
</dbReference>
<dbReference type="AlphaFoldDB" id="A0AA45C8G9"/>
<evidence type="ECO:0000313" key="7">
    <source>
        <dbReference type="Proteomes" id="UP000245921"/>
    </source>
</evidence>
<dbReference type="CDD" id="cd01421">
    <property type="entry name" value="IMPCH"/>
    <property type="match status" value="1"/>
</dbReference>
<keyword evidence="4" id="KW-0511">Multifunctional enzyme</keyword>
<dbReference type="EMBL" id="QGGI01000003">
    <property type="protein sequence ID" value="PWJ95978.1"/>
    <property type="molecule type" value="Genomic_DNA"/>
</dbReference>
<reference evidence="6 7" key="1">
    <citation type="submission" date="2018-05" db="EMBL/GenBank/DDBJ databases">
        <title>Genomic Encyclopedia of Type Strains, Phase IV (KMG-IV): sequencing the most valuable type-strain genomes for metagenomic binning, comparative biology and taxonomic classification.</title>
        <authorList>
            <person name="Goeker M."/>
        </authorList>
    </citation>
    <scope>NUCLEOTIDE SEQUENCE [LARGE SCALE GENOMIC DNA]</scope>
    <source>
        <strain evidence="6 7">DSM 24906</strain>
    </source>
</reference>
<dbReference type="Proteomes" id="UP000245921">
    <property type="component" value="Unassembled WGS sequence"/>
</dbReference>
<evidence type="ECO:0000256" key="2">
    <source>
        <dbReference type="ARBA" id="ARBA00022755"/>
    </source>
</evidence>
<keyword evidence="7" id="KW-1185">Reference proteome</keyword>
<dbReference type="GO" id="GO:0003937">
    <property type="term" value="F:IMP cyclohydrolase activity"/>
    <property type="evidence" value="ECO:0007669"/>
    <property type="project" value="InterPro"/>
</dbReference>
<sequence length="488" mass="56100">MNIKRAIISVYDKTGLEKLAKFLKANDVEIISTGGTAEYLNSIGISVTKMSEYTDFPEILGGRVKSLHPKLFGGILGEVGNKEHEEQCDNLGIKRVDLVVVNLYPFDEIAKNTTIEKELLNYIDIGGLAMIRAAAKNYRDVVPLVDPEDYEDIIESIEECGDVPLHNRRKLSLKAFYTTSKYDSNIHKVFSELFASEKFDHEFFEIGGMLRYGSNPLQEATLMKFSGGESIFDHMENMTKFKSPTLRIIKDIKKLFKLVSKTNREIIAFSKKGIIVFAYIDPSEKDLEEFFKHINKLRGGVLYTDSLDIIKKLKNNMIDCILTTADINQEDLLSYKSMVFKMDRFDMSFDQEYIIDEDIVIKQEYKNLIIDSDDYSKLAFEIAKMHKSDSIVYLKGNRIYSGNQSSLNRMIALNTLEYVLNAFDENLNTGTMIFDSPINDERIIKKLEDWNINELIVPPPLPKDKQYLETLKQKGFKIIVTPNRYHKY</sequence>
<organism evidence="6 7">
    <name type="scientific">Oceanotoga teriensis</name>
    <dbReference type="NCBI Taxonomy" id="515440"/>
    <lineage>
        <taxon>Bacteria</taxon>
        <taxon>Thermotogati</taxon>
        <taxon>Thermotogota</taxon>
        <taxon>Thermotogae</taxon>
        <taxon>Petrotogales</taxon>
        <taxon>Petrotogaceae</taxon>
        <taxon>Oceanotoga</taxon>
    </lineage>
</organism>
<dbReference type="RefSeq" id="WP_109604092.1">
    <property type="nucleotide sequence ID" value="NZ_JAMHJO010000007.1"/>
</dbReference>
<dbReference type="SUPFAM" id="SSF52335">
    <property type="entry name" value="Methylglyoxal synthase-like"/>
    <property type="match status" value="1"/>
</dbReference>
<evidence type="ECO:0000256" key="4">
    <source>
        <dbReference type="ARBA" id="ARBA00023268"/>
    </source>
</evidence>
<gene>
    <name evidence="6" type="ORF">C7380_103158</name>
</gene>
<protein>
    <submittedName>
        <fullName evidence="6">Phosphoribosylaminoimidazolecarboxamide formyltransferase/IMP cyclohydrolase</fullName>
    </submittedName>
</protein>
<proteinExistence type="predicted"/>
<dbReference type="PANTHER" id="PTHR11692:SF0">
    <property type="entry name" value="BIFUNCTIONAL PURINE BIOSYNTHESIS PROTEIN ATIC"/>
    <property type="match status" value="1"/>
</dbReference>
<dbReference type="InterPro" id="IPR011607">
    <property type="entry name" value="MGS-like_dom"/>
</dbReference>
<dbReference type="GO" id="GO:0006189">
    <property type="term" value="P:'de novo' IMP biosynthetic process"/>
    <property type="evidence" value="ECO:0007669"/>
    <property type="project" value="TreeGrafter"/>
</dbReference>
<evidence type="ECO:0000259" key="5">
    <source>
        <dbReference type="PROSITE" id="PS51855"/>
    </source>
</evidence>
<dbReference type="PROSITE" id="PS51855">
    <property type="entry name" value="MGS"/>
    <property type="match status" value="1"/>
</dbReference>
<dbReference type="Pfam" id="PF01808">
    <property type="entry name" value="AICARFT_IMPCHas"/>
    <property type="match status" value="1"/>
</dbReference>
<evidence type="ECO:0000256" key="1">
    <source>
        <dbReference type="ARBA" id="ARBA00022679"/>
    </source>
</evidence>
<feature type="domain" description="MGS-like" evidence="5">
    <location>
        <begin position="1"/>
        <end position="145"/>
    </location>
</feature>
<name>A0AA45C8G9_9BACT</name>
<dbReference type="InterPro" id="IPR036914">
    <property type="entry name" value="MGS-like_dom_sf"/>
</dbReference>
<evidence type="ECO:0000256" key="3">
    <source>
        <dbReference type="ARBA" id="ARBA00022801"/>
    </source>
</evidence>
<dbReference type="Gene3D" id="3.40.50.1380">
    <property type="entry name" value="Methylglyoxal synthase-like domain"/>
    <property type="match status" value="1"/>
</dbReference>
<accession>A0AA45C8G9</accession>